<dbReference type="InterPro" id="IPR007218">
    <property type="entry name" value="DNA_pol_delta_4"/>
</dbReference>
<evidence type="ECO:0000313" key="2">
    <source>
        <dbReference type="EMBL" id="KAL1840536.1"/>
    </source>
</evidence>
<gene>
    <name evidence="2" type="ORF">VTJ49DRAFT_357</name>
</gene>
<accession>A0ABR3VGH9</accession>
<evidence type="ECO:0008006" key="4">
    <source>
        <dbReference type="Google" id="ProtNLM"/>
    </source>
</evidence>
<dbReference type="Pfam" id="PF04081">
    <property type="entry name" value="DNA_pol_delta_4"/>
    <property type="match status" value="1"/>
</dbReference>
<name>A0ABR3VGH9_HUMIN</name>
<feature type="compositionally biased region" description="Acidic residues" evidence="1">
    <location>
        <begin position="73"/>
        <end position="103"/>
    </location>
</feature>
<proteinExistence type="predicted"/>
<dbReference type="PANTHER" id="PTHR14303">
    <property type="entry name" value="DNA POLYMERASE DELTA SUBUNIT 4"/>
    <property type="match status" value="1"/>
</dbReference>
<protein>
    <recommendedName>
        <fullName evidence="4">DNA polymerase delta subunit 4</fullName>
    </recommendedName>
</protein>
<feature type="region of interest" description="Disordered" evidence="1">
    <location>
        <begin position="1"/>
        <end position="109"/>
    </location>
</feature>
<evidence type="ECO:0000256" key="1">
    <source>
        <dbReference type="SAM" id="MobiDB-lite"/>
    </source>
</evidence>
<reference evidence="2 3" key="1">
    <citation type="journal article" date="2024" name="Commun. Biol.">
        <title>Comparative genomic analysis of thermophilic fungi reveals convergent evolutionary adaptations and gene losses.</title>
        <authorList>
            <person name="Steindorff A.S."/>
            <person name="Aguilar-Pontes M.V."/>
            <person name="Robinson A.J."/>
            <person name="Andreopoulos B."/>
            <person name="LaButti K."/>
            <person name="Kuo A."/>
            <person name="Mondo S."/>
            <person name="Riley R."/>
            <person name="Otillar R."/>
            <person name="Haridas S."/>
            <person name="Lipzen A."/>
            <person name="Grimwood J."/>
            <person name="Schmutz J."/>
            <person name="Clum A."/>
            <person name="Reid I.D."/>
            <person name="Moisan M.C."/>
            <person name="Butler G."/>
            <person name="Nguyen T.T.M."/>
            <person name="Dewar K."/>
            <person name="Conant G."/>
            <person name="Drula E."/>
            <person name="Henrissat B."/>
            <person name="Hansel C."/>
            <person name="Singer S."/>
            <person name="Hutchinson M.I."/>
            <person name="de Vries R.P."/>
            <person name="Natvig D.O."/>
            <person name="Powell A.J."/>
            <person name="Tsang A."/>
            <person name="Grigoriev I.V."/>
        </authorList>
    </citation>
    <scope>NUCLEOTIDE SEQUENCE [LARGE SCALE GENOMIC DNA]</scope>
    <source>
        <strain evidence="2 3">CBS 620.91</strain>
    </source>
</reference>
<dbReference type="Proteomes" id="UP001583172">
    <property type="component" value="Unassembled WGS sequence"/>
</dbReference>
<evidence type="ECO:0000313" key="3">
    <source>
        <dbReference type="Proteomes" id="UP001583172"/>
    </source>
</evidence>
<dbReference type="EMBL" id="JAZGSY010000109">
    <property type="protein sequence ID" value="KAL1840536.1"/>
    <property type="molecule type" value="Genomic_DNA"/>
</dbReference>
<organism evidence="2 3">
    <name type="scientific">Humicola insolens</name>
    <name type="common">Soft-rot fungus</name>
    <dbReference type="NCBI Taxonomy" id="85995"/>
    <lineage>
        <taxon>Eukaryota</taxon>
        <taxon>Fungi</taxon>
        <taxon>Dikarya</taxon>
        <taxon>Ascomycota</taxon>
        <taxon>Pezizomycotina</taxon>
        <taxon>Sordariomycetes</taxon>
        <taxon>Sordariomycetidae</taxon>
        <taxon>Sordariales</taxon>
        <taxon>Chaetomiaceae</taxon>
        <taxon>Mycothermus</taxon>
    </lineage>
</organism>
<comment type="caution">
    <text evidence="2">The sequence shown here is derived from an EMBL/GenBank/DDBJ whole genome shotgun (WGS) entry which is preliminary data.</text>
</comment>
<dbReference type="PANTHER" id="PTHR14303:SF0">
    <property type="entry name" value="DNA POLYMERASE DELTA SUBUNIT 4"/>
    <property type="match status" value="1"/>
</dbReference>
<keyword evidence="3" id="KW-1185">Reference proteome</keyword>
<feature type="compositionally biased region" description="Basic residues" evidence="1">
    <location>
        <begin position="26"/>
        <end position="36"/>
    </location>
</feature>
<sequence>MVPSTRRSTRSSAGPVAGGKQTTLSFKHKVTKPVHHVGKEEKAAAEYKSPARAKEYIPDEEPATKRKRKSKDEEEEHEDEVEEEVKEEEAEEEEEEEEEEDNDVPVVKPQTPFDEAEARAAKLNDRAITQYWKDIEASRRAKEVHKRNTEGLSTAEKVLRYFDVSSQYGPCVGITRLKRWQRAQRLGLNPPIEVLAVLLKEEAKGNSDIEQAHMDVLLNSTAVGSVGV</sequence>